<evidence type="ECO:0000313" key="9">
    <source>
        <dbReference type="EMBL" id="KAK8223922.1"/>
    </source>
</evidence>
<keyword evidence="10" id="KW-1185">Reference proteome</keyword>
<name>A0ABR1YBJ4_9PEZI</name>
<evidence type="ECO:0000256" key="2">
    <source>
        <dbReference type="ARBA" id="ARBA00005300"/>
    </source>
</evidence>
<dbReference type="Proteomes" id="UP001492380">
    <property type="component" value="Unassembled WGS sequence"/>
</dbReference>
<dbReference type="InterPro" id="IPR050092">
    <property type="entry name" value="RNase_H"/>
</dbReference>
<dbReference type="Gene3D" id="3.30.420.10">
    <property type="entry name" value="Ribonuclease H-like superfamily/Ribonuclease H"/>
    <property type="match status" value="1"/>
</dbReference>
<dbReference type="SUPFAM" id="SSF53098">
    <property type="entry name" value="Ribonuclease H-like"/>
    <property type="match status" value="1"/>
</dbReference>
<evidence type="ECO:0000256" key="3">
    <source>
        <dbReference type="ARBA" id="ARBA00012180"/>
    </source>
</evidence>
<protein>
    <recommendedName>
        <fullName evidence="3">ribonuclease H</fullName>
        <ecNumber evidence="3">3.1.26.4</ecNumber>
    </recommendedName>
</protein>
<comment type="catalytic activity">
    <reaction evidence="1">
        <text>Endonucleolytic cleavage to 5'-phosphomonoester.</text>
        <dbReference type="EC" id="3.1.26.4"/>
    </reaction>
</comment>
<evidence type="ECO:0000259" key="8">
    <source>
        <dbReference type="PROSITE" id="PS50879"/>
    </source>
</evidence>
<keyword evidence="4" id="KW-0540">Nuclease</keyword>
<feature type="domain" description="RNase H type-1" evidence="8">
    <location>
        <begin position="61"/>
        <end position="224"/>
    </location>
</feature>
<dbReference type="EMBL" id="JBBWRZ010000013">
    <property type="protein sequence ID" value="KAK8223922.1"/>
    <property type="molecule type" value="Genomic_DNA"/>
</dbReference>
<keyword evidence="5" id="KW-0479">Metal-binding</keyword>
<comment type="caution">
    <text evidence="9">The sequence shown here is derived from an EMBL/GenBank/DDBJ whole genome shotgun (WGS) entry which is preliminary data.</text>
</comment>
<evidence type="ECO:0000256" key="4">
    <source>
        <dbReference type="ARBA" id="ARBA00022722"/>
    </source>
</evidence>
<accession>A0ABR1YBJ4</accession>
<evidence type="ECO:0000256" key="6">
    <source>
        <dbReference type="ARBA" id="ARBA00022759"/>
    </source>
</evidence>
<evidence type="ECO:0000313" key="10">
    <source>
        <dbReference type="Proteomes" id="UP001492380"/>
    </source>
</evidence>
<dbReference type="PANTHER" id="PTHR10642">
    <property type="entry name" value="RIBONUCLEASE H1"/>
    <property type="match status" value="1"/>
</dbReference>
<comment type="similarity">
    <text evidence="2">Belongs to the RNase H family.</text>
</comment>
<dbReference type="Pfam" id="PF00075">
    <property type="entry name" value="RNase_H"/>
    <property type="match status" value="1"/>
</dbReference>
<dbReference type="EC" id="3.1.26.4" evidence="3"/>
<gene>
    <name evidence="9" type="ORF">HDK90DRAFT_109040</name>
</gene>
<keyword evidence="7" id="KW-0378">Hydrolase</keyword>
<proteinExistence type="inferred from homology"/>
<reference evidence="9 10" key="1">
    <citation type="submission" date="2024-04" db="EMBL/GenBank/DDBJ databases">
        <title>Phyllosticta paracitricarpa is synonymous to the EU quarantine fungus P. citricarpa based on phylogenomic analyses.</title>
        <authorList>
            <consortium name="Lawrence Berkeley National Laboratory"/>
            <person name="Van Ingen-Buijs V.A."/>
            <person name="Van Westerhoven A.C."/>
            <person name="Haridas S."/>
            <person name="Skiadas P."/>
            <person name="Martin F."/>
            <person name="Groenewald J.Z."/>
            <person name="Crous P.W."/>
            <person name="Seidl M.F."/>
        </authorList>
    </citation>
    <scope>NUCLEOTIDE SEQUENCE [LARGE SCALE GENOMIC DNA]</scope>
    <source>
        <strain evidence="9 10">CBS 123374</strain>
    </source>
</reference>
<evidence type="ECO:0000256" key="7">
    <source>
        <dbReference type="ARBA" id="ARBA00022801"/>
    </source>
</evidence>
<evidence type="ECO:0000256" key="1">
    <source>
        <dbReference type="ARBA" id="ARBA00000077"/>
    </source>
</evidence>
<keyword evidence="6" id="KW-0255">Endonuclease</keyword>
<dbReference type="CDD" id="cd13934">
    <property type="entry name" value="RNase_H_Dikarya_like"/>
    <property type="match status" value="1"/>
</dbReference>
<organism evidence="9 10">
    <name type="scientific">Phyllosticta capitalensis</name>
    <dbReference type="NCBI Taxonomy" id="121624"/>
    <lineage>
        <taxon>Eukaryota</taxon>
        <taxon>Fungi</taxon>
        <taxon>Dikarya</taxon>
        <taxon>Ascomycota</taxon>
        <taxon>Pezizomycotina</taxon>
        <taxon>Dothideomycetes</taxon>
        <taxon>Dothideomycetes incertae sedis</taxon>
        <taxon>Botryosphaeriales</taxon>
        <taxon>Phyllostictaceae</taxon>
        <taxon>Phyllosticta</taxon>
    </lineage>
</organism>
<dbReference type="InterPro" id="IPR036397">
    <property type="entry name" value="RNaseH_sf"/>
</dbReference>
<dbReference type="InterPro" id="IPR002156">
    <property type="entry name" value="RNaseH_domain"/>
</dbReference>
<dbReference type="PROSITE" id="PS50879">
    <property type="entry name" value="RNASE_H_1"/>
    <property type="match status" value="1"/>
</dbReference>
<dbReference type="PANTHER" id="PTHR10642:SF26">
    <property type="entry name" value="RIBONUCLEASE H1"/>
    <property type="match status" value="1"/>
</dbReference>
<dbReference type="InterPro" id="IPR012337">
    <property type="entry name" value="RNaseH-like_sf"/>
</dbReference>
<evidence type="ECO:0000256" key="5">
    <source>
        <dbReference type="ARBA" id="ARBA00022723"/>
    </source>
</evidence>
<sequence length="445" mass="49538">MGTPAHAIRDNDCLNTTGGRSFVVNGMFEEPGALEKYEASQADNDYIMAPCHVSSGAVAPHRDSVLIAVDGACRGNGQLDAMAAYAVFFAPSSRFNRSAILPTENATSTSQRAELSGGIAALEEAKQLTRPGLFMPRGQVPDMKQVVIKTDSEYLCFGATEWIAKWKKNGWKNARGRPVANRGLFQKLDGAVRALEEMNILVQFWHVPRKQNCKADALVNERLDKREQAVSHTRTQRRRNILILLFEEEDTFCSMYKDFLQDLEDHAEVRRGNSIMRALEYLGSNTPDAIIVADSYVAREINEFTVDLMVRMEEYVSAGGTAVFGCMFSSFMPMPDYGPFFNTHFGFPWETGSYERLTAKVNTPVHEKLPRESALVTVSSQKALCLKNVEAGHRLYEIVDGRPSQRKETPIAWAKVGKGWLGVSGDVNNEQVSQRAILAMCNLSF</sequence>